<protein>
    <submittedName>
        <fullName evidence="1">Uncharacterized protein</fullName>
    </submittedName>
</protein>
<proteinExistence type="predicted"/>
<dbReference type="PANTHER" id="PTHR10476">
    <property type="entry name" value="CHARGED MULTIVESICULAR BODY PROTEIN"/>
    <property type="match status" value="1"/>
</dbReference>
<sequence length="202" mass="23191">MPIYTNLCFNLGKKKKKNLINQIIALKCISKQLQMNARKCEKDQRDSELKVRKAIENDNKDVARIYAEIAVRKRSEHFMYLRLATYLDANLSRLNANLYLPDIQDNCKLVGSIVKSLDSAVAMGDLQKMLETINKLENQFVDMKVDQVGTSTTEVSSLMEQSIRQSRTTVHAIPTKDKIRKVDEDDLTRRLAELKSRTATRI</sequence>
<accession>A0A9Q0HKP7</accession>
<dbReference type="OrthoDB" id="10266568at2759"/>
<organism evidence="1 2">
    <name type="scientific">Rhynchospora breviuscula</name>
    <dbReference type="NCBI Taxonomy" id="2022672"/>
    <lineage>
        <taxon>Eukaryota</taxon>
        <taxon>Viridiplantae</taxon>
        <taxon>Streptophyta</taxon>
        <taxon>Embryophyta</taxon>
        <taxon>Tracheophyta</taxon>
        <taxon>Spermatophyta</taxon>
        <taxon>Magnoliopsida</taxon>
        <taxon>Liliopsida</taxon>
        <taxon>Poales</taxon>
        <taxon>Cyperaceae</taxon>
        <taxon>Cyperoideae</taxon>
        <taxon>Rhynchosporeae</taxon>
        <taxon>Rhynchospora</taxon>
    </lineage>
</organism>
<keyword evidence="2" id="KW-1185">Reference proteome</keyword>
<name>A0A9Q0HKP7_9POAL</name>
<reference evidence="1" key="1">
    <citation type="journal article" date="2022" name="Cell">
        <title>Repeat-based holocentromeres influence genome architecture and karyotype evolution.</title>
        <authorList>
            <person name="Hofstatter P.G."/>
            <person name="Thangavel G."/>
            <person name="Lux T."/>
            <person name="Neumann P."/>
            <person name="Vondrak T."/>
            <person name="Novak P."/>
            <person name="Zhang M."/>
            <person name="Costa L."/>
            <person name="Castellani M."/>
            <person name="Scott A."/>
            <person name="Toegelov H."/>
            <person name="Fuchs J."/>
            <person name="Mata-Sucre Y."/>
            <person name="Dias Y."/>
            <person name="Vanzela A.L.L."/>
            <person name="Huettel B."/>
            <person name="Almeida C.C.S."/>
            <person name="Simkova H."/>
            <person name="Souza G."/>
            <person name="Pedrosa-Harand A."/>
            <person name="Macas J."/>
            <person name="Mayer K.F.X."/>
            <person name="Houben A."/>
            <person name="Marques A."/>
        </authorList>
    </citation>
    <scope>NUCLEOTIDE SEQUENCE</scope>
    <source>
        <strain evidence="1">RhyBre1mFocal</strain>
    </source>
</reference>
<dbReference type="Gene3D" id="6.10.140.1230">
    <property type="match status" value="1"/>
</dbReference>
<dbReference type="GO" id="GO:0007034">
    <property type="term" value="P:vacuolar transport"/>
    <property type="evidence" value="ECO:0007669"/>
    <property type="project" value="InterPro"/>
</dbReference>
<dbReference type="EMBL" id="JAMQYH010000004">
    <property type="protein sequence ID" value="KAJ1689399.1"/>
    <property type="molecule type" value="Genomic_DNA"/>
</dbReference>
<dbReference type="AlphaFoldDB" id="A0A9Q0HKP7"/>
<evidence type="ECO:0000313" key="2">
    <source>
        <dbReference type="Proteomes" id="UP001151287"/>
    </source>
</evidence>
<dbReference type="InterPro" id="IPR005024">
    <property type="entry name" value="Snf7_fam"/>
</dbReference>
<dbReference type="Proteomes" id="UP001151287">
    <property type="component" value="Unassembled WGS sequence"/>
</dbReference>
<gene>
    <name evidence="1" type="ORF">LUZ63_013554</name>
</gene>
<comment type="caution">
    <text evidence="1">The sequence shown here is derived from an EMBL/GenBank/DDBJ whole genome shotgun (WGS) entry which is preliminary data.</text>
</comment>
<evidence type="ECO:0000313" key="1">
    <source>
        <dbReference type="EMBL" id="KAJ1689399.1"/>
    </source>
</evidence>